<dbReference type="PANTHER" id="PTHR22930">
    <property type="match status" value="1"/>
</dbReference>
<keyword evidence="4" id="KW-0540">Nuclease</keyword>
<protein>
    <recommendedName>
        <fullName evidence="8">DDE Tnp4 domain-containing protein</fullName>
    </recommendedName>
</protein>
<accession>A0A081A4G0</accession>
<evidence type="ECO:0000256" key="2">
    <source>
        <dbReference type="ARBA" id="ARBA00004123"/>
    </source>
</evidence>
<evidence type="ECO:0000256" key="6">
    <source>
        <dbReference type="ARBA" id="ARBA00022801"/>
    </source>
</evidence>
<dbReference type="InterPro" id="IPR027806">
    <property type="entry name" value="HARBI1_dom"/>
</dbReference>
<feature type="domain" description="DDE Tnp4" evidence="8">
    <location>
        <begin position="174"/>
        <end position="332"/>
    </location>
</feature>
<comment type="cofactor">
    <cofactor evidence="1">
        <name>a divalent metal cation</name>
        <dbReference type="ChEBI" id="CHEBI:60240"/>
    </cofactor>
</comment>
<dbReference type="InterPro" id="IPR045249">
    <property type="entry name" value="HARBI1-like"/>
</dbReference>
<dbReference type="GO" id="GO:0005634">
    <property type="term" value="C:nucleus"/>
    <property type="evidence" value="ECO:0007669"/>
    <property type="project" value="UniProtKB-SubCell"/>
</dbReference>
<dbReference type="AlphaFoldDB" id="A0A081A4G0"/>
<evidence type="ECO:0000256" key="3">
    <source>
        <dbReference type="ARBA" id="ARBA00006958"/>
    </source>
</evidence>
<reference evidence="9 10" key="1">
    <citation type="submission" date="2013-11" db="EMBL/GenBank/DDBJ databases">
        <title>The Genome Sequence of Phytophthora parasitica P1976.</title>
        <authorList>
            <consortium name="The Broad Institute Genomics Platform"/>
            <person name="Russ C."/>
            <person name="Tyler B."/>
            <person name="Panabieres F."/>
            <person name="Shan W."/>
            <person name="Tripathy S."/>
            <person name="Grunwald N."/>
            <person name="Machado M."/>
            <person name="Johnson C.S."/>
            <person name="Walker B."/>
            <person name="Young S."/>
            <person name="Zeng Q."/>
            <person name="Gargeya S."/>
            <person name="Fitzgerald M."/>
            <person name="Haas B."/>
            <person name="Abouelleil A."/>
            <person name="Allen A.W."/>
            <person name="Alvarado L."/>
            <person name="Arachchi H.M."/>
            <person name="Berlin A.M."/>
            <person name="Chapman S.B."/>
            <person name="Gainer-Dewar J."/>
            <person name="Goldberg J."/>
            <person name="Griggs A."/>
            <person name="Gujja S."/>
            <person name="Hansen M."/>
            <person name="Howarth C."/>
            <person name="Imamovic A."/>
            <person name="Ireland A."/>
            <person name="Larimer J."/>
            <person name="McCowan C."/>
            <person name="Murphy C."/>
            <person name="Pearson M."/>
            <person name="Poon T.W."/>
            <person name="Priest M."/>
            <person name="Roberts A."/>
            <person name="Saif S."/>
            <person name="Shea T."/>
            <person name="Sisk P."/>
            <person name="Sykes S."/>
            <person name="Wortman J."/>
            <person name="Nusbaum C."/>
            <person name="Birren B."/>
        </authorList>
    </citation>
    <scope>NUCLEOTIDE SEQUENCE [LARGE SCALE GENOMIC DNA]</scope>
    <source>
        <strain evidence="9 10">P1976</strain>
    </source>
</reference>
<dbReference type="GO" id="GO:0046872">
    <property type="term" value="F:metal ion binding"/>
    <property type="evidence" value="ECO:0007669"/>
    <property type="project" value="UniProtKB-KW"/>
</dbReference>
<dbReference type="GO" id="GO:0016787">
    <property type="term" value="F:hydrolase activity"/>
    <property type="evidence" value="ECO:0007669"/>
    <property type="project" value="UniProtKB-KW"/>
</dbReference>
<comment type="caution">
    <text evidence="9">The sequence shown here is derived from an EMBL/GenBank/DDBJ whole genome shotgun (WGS) entry which is preliminary data.</text>
</comment>
<gene>
    <name evidence="9" type="ORF">F444_10310</name>
</gene>
<proteinExistence type="inferred from homology"/>
<dbReference type="Pfam" id="PF13359">
    <property type="entry name" value="DDE_Tnp_4"/>
    <property type="match status" value="1"/>
</dbReference>
<comment type="similarity">
    <text evidence="3">Belongs to the HARBI1 family.</text>
</comment>
<dbReference type="PANTHER" id="PTHR22930:SF85">
    <property type="entry name" value="GH03217P-RELATED"/>
    <property type="match status" value="1"/>
</dbReference>
<organism evidence="9 10">
    <name type="scientific">Phytophthora nicotianae P1976</name>
    <dbReference type="NCBI Taxonomy" id="1317066"/>
    <lineage>
        <taxon>Eukaryota</taxon>
        <taxon>Sar</taxon>
        <taxon>Stramenopiles</taxon>
        <taxon>Oomycota</taxon>
        <taxon>Peronosporomycetes</taxon>
        <taxon>Peronosporales</taxon>
        <taxon>Peronosporaceae</taxon>
        <taxon>Phytophthora</taxon>
    </lineage>
</organism>
<dbReference type="GO" id="GO:0004518">
    <property type="term" value="F:nuclease activity"/>
    <property type="evidence" value="ECO:0007669"/>
    <property type="project" value="UniProtKB-KW"/>
</dbReference>
<evidence type="ECO:0000313" key="9">
    <source>
        <dbReference type="EMBL" id="ETO73771.1"/>
    </source>
</evidence>
<keyword evidence="5" id="KW-0479">Metal-binding</keyword>
<evidence type="ECO:0000256" key="1">
    <source>
        <dbReference type="ARBA" id="ARBA00001968"/>
    </source>
</evidence>
<sequence length="390" mass="45533">MPRTSKRKRALRLLRRAVRSRRKVSALRFMLGCTNDFEDDVDEQFELQLQQIASSRYAFWSDRYRKRDDKWKSYLDEDGDLNDEEFVGHFRVSRRAFAAVLDLILDDTAFKRSDRRSFRGGAKVPSRTTFERTCSAILRLRDITVTWPGDEEESLITRRIQDKYGFVNCVGLVEGTLLPLEFKPRTNGEDYFSRKGGYCLNALIICDDVARVRDAVVGWHGSVHDSRVWMTSKVCRSPESFFDPKQYILGDSAFQASSIMVPAHKKPPKADLDIHKKYFNTQLAKVRIKTEHCIGLIKTRFQYMRGIRIKITGKRSMKRLLRIVACVFILHNLLIYEPIPKEWEEEVTMYGNGLREADELNQPLCRNTGGCERREQLFYYLLEVRGANRE</sequence>
<evidence type="ECO:0000256" key="5">
    <source>
        <dbReference type="ARBA" id="ARBA00022723"/>
    </source>
</evidence>
<keyword evidence="6" id="KW-0378">Hydrolase</keyword>
<keyword evidence="7" id="KW-0539">Nucleus</keyword>
<dbReference type="Proteomes" id="UP000028582">
    <property type="component" value="Unassembled WGS sequence"/>
</dbReference>
<evidence type="ECO:0000256" key="4">
    <source>
        <dbReference type="ARBA" id="ARBA00022722"/>
    </source>
</evidence>
<evidence type="ECO:0000259" key="8">
    <source>
        <dbReference type="Pfam" id="PF13359"/>
    </source>
</evidence>
<dbReference type="OrthoDB" id="125313at2759"/>
<evidence type="ECO:0000256" key="7">
    <source>
        <dbReference type="ARBA" id="ARBA00023242"/>
    </source>
</evidence>
<name>A0A081A4G0_PHYNI</name>
<comment type="subcellular location">
    <subcellularLocation>
        <location evidence="2">Nucleus</location>
    </subcellularLocation>
</comment>
<dbReference type="EMBL" id="ANJA01001844">
    <property type="protein sequence ID" value="ETO73771.1"/>
    <property type="molecule type" value="Genomic_DNA"/>
</dbReference>
<evidence type="ECO:0000313" key="10">
    <source>
        <dbReference type="Proteomes" id="UP000028582"/>
    </source>
</evidence>